<dbReference type="PANTHER" id="PTHR31806:SF1">
    <property type="entry name" value="PURINE-CYTOSINE PERMEASE FCY2-RELATED"/>
    <property type="match status" value="1"/>
</dbReference>
<evidence type="ECO:0000313" key="9">
    <source>
        <dbReference type="EMBL" id="SMC06946.1"/>
    </source>
</evidence>
<gene>
    <name evidence="9" type="ORF">SAMN00768000_3116</name>
</gene>
<comment type="similarity">
    <text evidence="2 7">Belongs to the purine-cytosine permease (2.A.39) family.</text>
</comment>
<dbReference type="GO" id="GO:0022857">
    <property type="term" value="F:transmembrane transporter activity"/>
    <property type="evidence" value="ECO:0007669"/>
    <property type="project" value="InterPro"/>
</dbReference>
<proteinExistence type="inferred from homology"/>
<feature type="transmembrane region" description="Helical" evidence="8">
    <location>
        <begin position="214"/>
        <end position="232"/>
    </location>
</feature>
<dbReference type="PANTHER" id="PTHR31806">
    <property type="entry name" value="PURINE-CYTOSINE PERMEASE FCY2-RELATED"/>
    <property type="match status" value="1"/>
</dbReference>
<dbReference type="InterPro" id="IPR026030">
    <property type="entry name" value="Pur-cyt_permease_Fcy2/21/22"/>
</dbReference>
<dbReference type="STRING" id="28034.BFX07_05990"/>
<protein>
    <submittedName>
        <fullName evidence="9">Purine-cytosine permease</fullName>
    </submittedName>
</protein>
<keyword evidence="5 8" id="KW-1133">Transmembrane helix</keyword>
<evidence type="ECO:0000256" key="4">
    <source>
        <dbReference type="ARBA" id="ARBA00022692"/>
    </source>
</evidence>
<feature type="transmembrane region" description="Helical" evidence="8">
    <location>
        <begin position="337"/>
        <end position="361"/>
    </location>
</feature>
<dbReference type="InterPro" id="IPR001248">
    <property type="entry name" value="Pur-cyt_permease"/>
</dbReference>
<evidence type="ECO:0000256" key="3">
    <source>
        <dbReference type="ARBA" id="ARBA00022448"/>
    </source>
</evidence>
<evidence type="ECO:0000256" key="7">
    <source>
        <dbReference type="PIRNR" id="PIRNR002744"/>
    </source>
</evidence>
<evidence type="ECO:0000256" key="1">
    <source>
        <dbReference type="ARBA" id="ARBA00004141"/>
    </source>
</evidence>
<keyword evidence="6 7" id="KW-0472">Membrane</keyword>
<reference evidence="10" key="1">
    <citation type="submission" date="2017-04" db="EMBL/GenBank/DDBJ databases">
        <authorList>
            <person name="Varghese N."/>
            <person name="Submissions S."/>
        </authorList>
    </citation>
    <scope>NUCLEOTIDE SEQUENCE [LARGE SCALE GENOMIC DNA]</scope>
    <source>
        <strain evidence="10">DSM 9293</strain>
    </source>
</reference>
<dbReference type="Pfam" id="PF02133">
    <property type="entry name" value="Transp_cyt_pur"/>
    <property type="match status" value="1"/>
</dbReference>
<keyword evidence="3 7" id="KW-0813">Transport</keyword>
<name>A0A1W1WL12_SULTA</name>
<dbReference type="PIRSF" id="PIRSF002744">
    <property type="entry name" value="Pur-cyt_permease"/>
    <property type="match status" value="1"/>
</dbReference>
<sequence length="483" mass="52108">MASDPMIQNDQAFQIETEGIGIIAPSKRHGTPKELFFVWFAAVLTFTGVIIGQLFTALGLNVWESLVAAVLCSISFAILGWASATGPKSGTVTLTTSRAAFGIKGNVVPAFFSWLSAVGWEAVTMVLTVYALLSLSQIMGGPGSGTVPTIIALIVAIALTYIVPLFGHATVVLMQRILAYALAVSGVLLLIGVIPHVNWGFAPSVKSMAADGPFPTFVLALSIGLISTVWGWTNFAADYSRYLPKDTPSKQIVWFTFLGGGIASFIVMSLGILLGTFINAKAYAQNPVLAITHAVPAWAVVPFLVVVILGDVTANYLNSYSSGMSFLSMGIRMKRYLAVIVDAAICTLIALYALFISPGFVNFFENFLSLNILVIGPWTAIYLVYYWMYKGQYHSADLVDSSPRSAYWYSGGVNWRALIALFVGAFATFWTVNSALWVSPLSTHWFGGADLSAYFGPVFTGLLFFILMRNSSQELSVMQAKAQ</sequence>
<dbReference type="AlphaFoldDB" id="A0A1W1WL12"/>
<accession>A0A1W1WL12</accession>
<feature type="transmembrane region" description="Helical" evidence="8">
    <location>
        <begin position="145"/>
        <end position="165"/>
    </location>
</feature>
<dbReference type="Gene3D" id="1.10.4160.10">
    <property type="entry name" value="Hydantoin permease"/>
    <property type="match status" value="1"/>
</dbReference>
<evidence type="ECO:0000256" key="2">
    <source>
        <dbReference type="ARBA" id="ARBA00008974"/>
    </source>
</evidence>
<dbReference type="Proteomes" id="UP000192660">
    <property type="component" value="Unassembled WGS sequence"/>
</dbReference>
<evidence type="ECO:0000256" key="8">
    <source>
        <dbReference type="SAM" id="Phobius"/>
    </source>
</evidence>
<comment type="subcellular location">
    <subcellularLocation>
        <location evidence="1">Membrane</location>
        <topology evidence="1">Multi-pass membrane protein</topology>
    </subcellularLocation>
</comment>
<feature type="transmembrane region" description="Helical" evidence="8">
    <location>
        <begin position="177"/>
        <end position="194"/>
    </location>
</feature>
<evidence type="ECO:0000256" key="6">
    <source>
        <dbReference type="ARBA" id="ARBA00023136"/>
    </source>
</evidence>
<feature type="transmembrane region" description="Helical" evidence="8">
    <location>
        <begin position="298"/>
        <end position="317"/>
    </location>
</feature>
<feature type="transmembrane region" description="Helical" evidence="8">
    <location>
        <begin position="451"/>
        <end position="468"/>
    </location>
</feature>
<feature type="transmembrane region" description="Helical" evidence="8">
    <location>
        <begin position="252"/>
        <end position="278"/>
    </location>
</feature>
<feature type="transmembrane region" description="Helical" evidence="8">
    <location>
        <begin position="36"/>
        <end position="60"/>
    </location>
</feature>
<dbReference type="GO" id="GO:0005886">
    <property type="term" value="C:plasma membrane"/>
    <property type="evidence" value="ECO:0007669"/>
    <property type="project" value="TreeGrafter"/>
</dbReference>
<feature type="transmembrane region" description="Helical" evidence="8">
    <location>
        <begin position="66"/>
        <end position="86"/>
    </location>
</feature>
<keyword evidence="4 8" id="KW-0812">Transmembrane</keyword>
<feature type="transmembrane region" description="Helical" evidence="8">
    <location>
        <begin position="367"/>
        <end position="387"/>
    </location>
</feature>
<organism evidence="9 10">
    <name type="scientific">Sulfobacillus thermosulfidooxidans (strain DSM 9293 / VKM B-1269 / AT-1)</name>
    <dbReference type="NCBI Taxonomy" id="929705"/>
    <lineage>
        <taxon>Bacteria</taxon>
        <taxon>Bacillati</taxon>
        <taxon>Bacillota</taxon>
        <taxon>Clostridia</taxon>
        <taxon>Eubacteriales</taxon>
        <taxon>Clostridiales Family XVII. Incertae Sedis</taxon>
        <taxon>Sulfobacillus</taxon>
    </lineage>
</organism>
<dbReference type="RefSeq" id="WP_020374418.1">
    <property type="nucleotide sequence ID" value="NZ_FWWY01000001.1"/>
</dbReference>
<dbReference type="EMBL" id="FWWY01000001">
    <property type="protein sequence ID" value="SMC06946.1"/>
    <property type="molecule type" value="Genomic_DNA"/>
</dbReference>
<feature type="transmembrane region" description="Helical" evidence="8">
    <location>
        <begin position="407"/>
        <end position="431"/>
    </location>
</feature>
<evidence type="ECO:0000256" key="5">
    <source>
        <dbReference type="ARBA" id="ARBA00022989"/>
    </source>
</evidence>
<keyword evidence="10" id="KW-1185">Reference proteome</keyword>
<feature type="transmembrane region" description="Helical" evidence="8">
    <location>
        <begin position="107"/>
        <end position="133"/>
    </location>
</feature>
<evidence type="ECO:0000313" key="10">
    <source>
        <dbReference type="Proteomes" id="UP000192660"/>
    </source>
</evidence>